<dbReference type="SUPFAM" id="SSF47741">
    <property type="entry name" value="CO dehydrogenase ISP C-domain like"/>
    <property type="match status" value="1"/>
</dbReference>
<evidence type="ECO:0000256" key="5">
    <source>
        <dbReference type="ARBA" id="ARBA00023004"/>
    </source>
</evidence>
<dbReference type="InterPro" id="IPR036884">
    <property type="entry name" value="2Fe-2S-bd_dom_sf"/>
</dbReference>
<dbReference type="PANTHER" id="PTHR11908">
    <property type="entry name" value="XANTHINE DEHYDROGENASE"/>
    <property type="match status" value="1"/>
</dbReference>
<dbReference type="InterPro" id="IPR036010">
    <property type="entry name" value="2Fe-2S_ferredoxin-like_sf"/>
</dbReference>
<dbReference type="Pfam" id="PF02738">
    <property type="entry name" value="MoCoBD_1"/>
    <property type="match status" value="1"/>
</dbReference>
<keyword evidence="5" id="KW-0408">Iron</keyword>
<dbReference type="SUPFAM" id="SSF54665">
    <property type="entry name" value="CO dehydrogenase molybdoprotein N-domain-like"/>
    <property type="match status" value="1"/>
</dbReference>
<evidence type="ECO:0000313" key="9">
    <source>
        <dbReference type="Proteomes" id="UP000290759"/>
    </source>
</evidence>
<dbReference type="OrthoDB" id="9763985at2"/>
<dbReference type="SUPFAM" id="SSF54292">
    <property type="entry name" value="2Fe-2S ferredoxin-like"/>
    <property type="match status" value="1"/>
</dbReference>
<reference evidence="8 9" key="2">
    <citation type="submission" date="2019-02" db="EMBL/GenBank/DDBJ databases">
        <title>'Lichenibacterium ramalinii' gen. nov. sp. nov., 'Lichenibacterium minor' gen. nov. sp. nov.</title>
        <authorList>
            <person name="Pankratov T."/>
        </authorList>
    </citation>
    <scope>NUCLEOTIDE SEQUENCE [LARGE SCALE GENOMIC DNA]</scope>
    <source>
        <strain evidence="8 9">RmlP026</strain>
    </source>
</reference>
<evidence type="ECO:0000256" key="4">
    <source>
        <dbReference type="ARBA" id="ARBA00023002"/>
    </source>
</evidence>
<dbReference type="InterPro" id="IPR008274">
    <property type="entry name" value="AldOxase/xan_DH_MoCoBD1"/>
</dbReference>
<evidence type="ECO:0000256" key="1">
    <source>
        <dbReference type="ARBA" id="ARBA00006849"/>
    </source>
</evidence>
<dbReference type="InterPro" id="IPR012675">
    <property type="entry name" value="Beta-grasp_dom_sf"/>
</dbReference>
<dbReference type="Gene3D" id="3.30.365.10">
    <property type="entry name" value="Aldehyde oxidase/xanthine dehydrogenase, molybdopterin binding domain"/>
    <property type="match status" value="4"/>
</dbReference>
<protein>
    <submittedName>
        <fullName evidence="8">Aldehyde oxidase</fullName>
    </submittedName>
</protein>
<dbReference type="AlphaFoldDB" id="A0A4Q2U954"/>
<evidence type="ECO:0000256" key="3">
    <source>
        <dbReference type="ARBA" id="ARBA00022723"/>
    </source>
</evidence>
<dbReference type="Proteomes" id="UP000290759">
    <property type="component" value="Unassembled WGS sequence"/>
</dbReference>
<dbReference type="InterPro" id="IPR000674">
    <property type="entry name" value="Ald_Oxase/Xan_DH_a/b"/>
</dbReference>
<dbReference type="InterPro" id="IPR036856">
    <property type="entry name" value="Ald_Oxase/Xan_DH_a/b_sf"/>
</dbReference>
<dbReference type="SMART" id="SM01008">
    <property type="entry name" value="Ald_Xan_dh_C"/>
    <property type="match status" value="1"/>
</dbReference>
<reference evidence="8 9" key="1">
    <citation type="submission" date="2018-12" db="EMBL/GenBank/DDBJ databases">
        <authorList>
            <person name="Grouzdev D.S."/>
            <person name="Krutkina M.S."/>
        </authorList>
    </citation>
    <scope>NUCLEOTIDE SEQUENCE [LARGE SCALE GENOMIC DNA]</scope>
    <source>
        <strain evidence="8 9">RmlP026</strain>
    </source>
</reference>
<sequence>MSFSINGVPSADAPRPGQCLRTFLRGLGWFGVKKGCDAGDCGACTVWLDGEPVHSCITPAFRARGRQVTTIEGLAGASEGGLHPMQRAFLDAQGFQCGFCTAGMIMTAAALDQGQRADLPGALKGNLCRCTGYRSVADAVAGARNADGARNLGAPAGHGVVTGAARFTADVAPDGLLHAKLLRSPHAHARVVSIDRAAASAVPGVVAVLAHDDAPAALFSTGRHELDGDDPFDTRVFDTVMRFHGQRVAAVVAETEAAAEAGCRALAVRYEVLPAVFDPEAAMAPGAPALHGDKRDGSGIHDPSRNVVAEFHSEIGDTEAGFAEADAVHEDTYRTQRVQHAHLETHCAIAWTDAEGRLVVRTSTQVPFLTRRALARVLDLPAEHVRVLCERVGGGFGGKQEMLVEDVVALAALRTGRPVKLELTREEQFTATTTRHPIAVRVKIGARRDGRLTAIALRAVSNTGAYGNHAGGVLHHGCGESIAVYDIPAKKVDGYAVYTNEVPAGAFRGYGLSQLIFAVESAVDEVARQLGIDPFEMRRRNVIRPGTPMVGTSTDQGDVEYGSYGLDQCLALVEAALARGDGAPAPDGDWAVGRGTALSMIHTIPPRGHFSESRVALDGDGRFRLTVGTAEFGNGATTTHVQIAAGVLSASPGDIAVRQSDTDAGGHDTGAYGSTGLVVAGRATLRAAEDLRRRLLDAAEALFGRAGDGWALAPGAVVDGARRVPLADVAAAAAGAGLALEGTGSFDGTPRSIAFNVHGFRVAVHRVTGAIRILKSVQAADAGFVVNPMQCRGQVEGGVAQAIGAALYEHLDVEDGRVTTPVFRAYHIPAFADVPPTEVLFADTSDRLGPLGAKSMSESPFNPVAPALANAVRDATGVRFTALPLAADRIFAAVQAAGRGSRETA</sequence>
<dbReference type="PROSITE" id="PS00197">
    <property type="entry name" value="2FE2S_FER_1"/>
    <property type="match status" value="1"/>
</dbReference>
<keyword evidence="3" id="KW-0479">Metal-binding</keyword>
<name>A0A4Q2U954_9HYPH</name>
<dbReference type="SUPFAM" id="SSF56003">
    <property type="entry name" value="Molybdenum cofactor-binding domain"/>
    <property type="match status" value="1"/>
</dbReference>
<evidence type="ECO:0000313" key="8">
    <source>
        <dbReference type="EMBL" id="RYC33040.1"/>
    </source>
</evidence>
<dbReference type="InterPro" id="IPR002888">
    <property type="entry name" value="2Fe-2S-bd"/>
</dbReference>
<evidence type="ECO:0000256" key="6">
    <source>
        <dbReference type="ARBA" id="ARBA00053029"/>
    </source>
</evidence>
<dbReference type="InterPro" id="IPR016208">
    <property type="entry name" value="Ald_Oxase/xanthine_DH-like"/>
</dbReference>
<dbReference type="RefSeq" id="WP_129224577.1">
    <property type="nucleotide sequence ID" value="NZ_QYBB01000004.1"/>
</dbReference>
<comment type="caution">
    <text evidence="8">The sequence shown here is derived from an EMBL/GenBank/DDBJ whole genome shotgun (WGS) entry which is preliminary data.</text>
</comment>
<proteinExistence type="inferred from homology"/>
<comment type="similarity">
    <text evidence="1">Belongs to the xanthine dehydrogenase family.</text>
</comment>
<accession>A0A4Q2U954</accession>
<dbReference type="Gene3D" id="1.10.150.120">
    <property type="entry name" value="[2Fe-2S]-binding domain"/>
    <property type="match status" value="1"/>
</dbReference>
<evidence type="ECO:0000256" key="2">
    <source>
        <dbReference type="ARBA" id="ARBA00022505"/>
    </source>
</evidence>
<dbReference type="InterPro" id="IPR006058">
    <property type="entry name" value="2Fe2S_fd_BS"/>
</dbReference>
<keyword evidence="2" id="KW-0500">Molybdenum</keyword>
<dbReference type="GO" id="GO:0016491">
    <property type="term" value="F:oxidoreductase activity"/>
    <property type="evidence" value="ECO:0007669"/>
    <property type="project" value="UniProtKB-KW"/>
</dbReference>
<comment type="cofactor">
    <cofactor evidence="6">
        <name>Mo-molybdopterin cytosine dinucleotide</name>
        <dbReference type="ChEBI" id="CHEBI:71308"/>
    </cofactor>
</comment>
<dbReference type="FunFam" id="3.30.365.10:FF:000001">
    <property type="entry name" value="Xanthine dehydrogenase oxidase"/>
    <property type="match status" value="1"/>
</dbReference>
<evidence type="ECO:0000259" key="7">
    <source>
        <dbReference type="SMART" id="SM01008"/>
    </source>
</evidence>
<dbReference type="GO" id="GO:0051537">
    <property type="term" value="F:2 iron, 2 sulfur cluster binding"/>
    <property type="evidence" value="ECO:0007669"/>
    <property type="project" value="InterPro"/>
</dbReference>
<dbReference type="GO" id="GO:0005506">
    <property type="term" value="F:iron ion binding"/>
    <property type="evidence" value="ECO:0007669"/>
    <property type="project" value="InterPro"/>
</dbReference>
<keyword evidence="4" id="KW-0560">Oxidoreductase</keyword>
<dbReference type="Pfam" id="PF01315">
    <property type="entry name" value="Ald_Xan_dh_C"/>
    <property type="match status" value="1"/>
</dbReference>
<organism evidence="8 9">
    <name type="scientific">Lichenibacterium minor</name>
    <dbReference type="NCBI Taxonomy" id="2316528"/>
    <lineage>
        <taxon>Bacteria</taxon>
        <taxon>Pseudomonadati</taxon>
        <taxon>Pseudomonadota</taxon>
        <taxon>Alphaproteobacteria</taxon>
        <taxon>Hyphomicrobiales</taxon>
        <taxon>Lichenihabitantaceae</taxon>
        <taxon>Lichenibacterium</taxon>
    </lineage>
</organism>
<dbReference type="EMBL" id="QYBB01000004">
    <property type="protein sequence ID" value="RYC33040.1"/>
    <property type="molecule type" value="Genomic_DNA"/>
</dbReference>
<dbReference type="PANTHER" id="PTHR11908:SF132">
    <property type="entry name" value="ALDEHYDE OXIDASE 1-RELATED"/>
    <property type="match status" value="1"/>
</dbReference>
<dbReference type="InterPro" id="IPR046867">
    <property type="entry name" value="AldOxase/xan_DH_MoCoBD2"/>
</dbReference>
<dbReference type="Pfam" id="PF01799">
    <property type="entry name" value="Fer2_2"/>
    <property type="match status" value="1"/>
</dbReference>
<gene>
    <name evidence="8" type="ORF">D3273_06215</name>
</gene>
<keyword evidence="9" id="KW-1185">Reference proteome</keyword>
<dbReference type="InterPro" id="IPR037165">
    <property type="entry name" value="AldOxase/xan_DH_Mopterin-bd_sf"/>
</dbReference>
<dbReference type="Gene3D" id="3.10.20.30">
    <property type="match status" value="1"/>
</dbReference>
<feature type="domain" description="Aldehyde oxidase/xanthine dehydrogenase a/b hammerhead" evidence="7">
    <location>
        <begin position="162"/>
        <end position="274"/>
    </location>
</feature>
<dbReference type="Gene3D" id="3.90.1170.50">
    <property type="entry name" value="Aldehyde oxidase/xanthine dehydrogenase, a/b hammerhead"/>
    <property type="match status" value="1"/>
</dbReference>
<dbReference type="Pfam" id="PF20256">
    <property type="entry name" value="MoCoBD_2"/>
    <property type="match status" value="1"/>
</dbReference>